<dbReference type="FunFam" id="2.60.40.10:FF:000507">
    <property type="entry name" value="Muscle M-line assembly protein unc-89"/>
    <property type="match status" value="1"/>
</dbReference>
<evidence type="ECO:0000256" key="1">
    <source>
        <dbReference type="ARBA" id="ARBA00023319"/>
    </source>
</evidence>
<dbReference type="InterPro" id="IPR013783">
    <property type="entry name" value="Ig-like_fold"/>
</dbReference>
<gene>
    <name evidence="3" type="ORF">ANCDUO_20296</name>
</gene>
<proteinExistence type="predicted"/>
<dbReference type="EMBL" id="KN752601">
    <property type="protein sequence ID" value="KIH49629.1"/>
    <property type="molecule type" value="Genomic_DNA"/>
</dbReference>
<dbReference type="OrthoDB" id="5969272at2759"/>
<dbReference type="InterPro" id="IPR003599">
    <property type="entry name" value="Ig_sub"/>
</dbReference>
<dbReference type="FunFam" id="2.60.40.10:FF:000107">
    <property type="entry name" value="Myosin, light chain kinase a"/>
    <property type="match status" value="1"/>
</dbReference>
<dbReference type="PANTHER" id="PTHR47633">
    <property type="entry name" value="IMMUNOGLOBULIN"/>
    <property type="match status" value="1"/>
</dbReference>
<dbReference type="AlphaFoldDB" id="A0A0C2FSJ1"/>
<feature type="domain" description="Ig-like" evidence="2">
    <location>
        <begin position="209"/>
        <end position="278"/>
    </location>
</feature>
<accession>A0A0C2FSJ1</accession>
<dbReference type="SMART" id="SM00409">
    <property type="entry name" value="IG"/>
    <property type="match status" value="3"/>
</dbReference>
<sequence length="278" mass="30656">VTSDARGEVDEKPEIVKGLTDAEVSEGDDEVFKVEVSVPVRTVKWYKNGQELKPSIHMEQKKIGPKKYELAINRAQMDDGATYKVVLENAAGECDSSAQLTVKKPNILKMLQGLKDIDVDEGQPIELKVKVEGIPKTVKWYKNGAEITPSADLELKENPETGEYSLIIPQSKKSDGAAYRISLANDKGEIYSGSIAHVKTVKPKDVVKPANFLSPLEDTEVVEGETLTLKCVVAGEPFPEITWTKDGVELEKDERVVMRVALDGTATLRIRDAKKSDF</sequence>
<dbReference type="SUPFAM" id="SSF48726">
    <property type="entry name" value="Immunoglobulin"/>
    <property type="match status" value="3"/>
</dbReference>
<feature type="non-terminal residue" evidence="3">
    <location>
        <position position="278"/>
    </location>
</feature>
<keyword evidence="4" id="KW-1185">Reference proteome</keyword>
<reference evidence="3 4" key="1">
    <citation type="submission" date="2013-12" db="EMBL/GenBank/DDBJ databases">
        <title>Draft genome of the parsitic nematode Ancylostoma duodenale.</title>
        <authorList>
            <person name="Mitreva M."/>
        </authorList>
    </citation>
    <scope>NUCLEOTIDE SEQUENCE [LARGE SCALE GENOMIC DNA]</scope>
    <source>
        <strain evidence="3 4">Zhejiang</strain>
    </source>
</reference>
<feature type="domain" description="Ig-like" evidence="2">
    <location>
        <begin position="105"/>
        <end position="196"/>
    </location>
</feature>
<evidence type="ECO:0000259" key="2">
    <source>
        <dbReference type="PROSITE" id="PS50835"/>
    </source>
</evidence>
<keyword evidence="1" id="KW-0393">Immunoglobulin domain</keyword>
<dbReference type="Proteomes" id="UP000054047">
    <property type="component" value="Unassembled WGS sequence"/>
</dbReference>
<organism evidence="3 4">
    <name type="scientific">Ancylostoma duodenale</name>
    <dbReference type="NCBI Taxonomy" id="51022"/>
    <lineage>
        <taxon>Eukaryota</taxon>
        <taxon>Metazoa</taxon>
        <taxon>Ecdysozoa</taxon>
        <taxon>Nematoda</taxon>
        <taxon>Chromadorea</taxon>
        <taxon>Rhabditida</taxon>
        <taxon>Rhabditina</taxon>
        <taxon>Rhabditomorpha</taxon>
        <taxon>Strongyloidea</taxon>
        <taxon>Ancylostomatidae</taxon>
        <taxon>Ancylostomatinae</taxon>
        <taxon>Ancylostoma</taxon>
    </lineage>
</organism>
<name>A0A0C2FSJ1_9BILA</name>
<evidence type="ECO:0000313" key="4">
    <source>
        <dbReference type="Proteomes" id="UP000054047"/>
    </source>
</evidence>
<dbReference type="PROSITE" id="PS50835">
    <property type="entry name" value="IG_LIKE"/>
    <property type="match status" value="3"/>
</dbReference>
<dbReference type="Pfam" id="PF07679">
    <property type="entry name" value="I-set"/>
    <property type="match status" value="3"/>
</dbReference>
<dbReference type="InterPro" id="IPR036179">
    <property type="entry name" value="Ig-like_dom_sf"/>
</dbReference>
<feature type="non-terminal residue" evidence="3">
    <location>
        <position position="1"/>
    </location>
</feature>
<evidence type="ECO:0000313" key="3">
    <source>
        <dbReference type="EMBL" id="KIH49629.1"/>
    </source>
</evidence>
<dbReference type="Gene3D" id="2.60.40.10">
    <property type="entry name" value="Immunoglobulins"/>
    <property type="match status" value="3"/>
</dbReference>
<dbReference type="InterPro" id="IPR007110">
    <property type="entry name" value="Ig-like_dom"/>
</dbReference>
<protein>
    <submittedName>
        <fullName evidence="3">Immunoglobulin I-set domain protein</fullName>
    </submittedName>
</protein>
<dbReference type="InterPro" id="IPR013098">
    <property type="entry name" value="Ig_I-set"/>
</dbReference>
<feature type="domain" description="Ig-like" evidence="2">
    <location>
        <begin position="13"/>
        <end position="101"/>
    </location>
</feature>